<dbReference type="PANTHER" id="PTHR47758">
    <property type="entry name" value="SERPENTINE RECEPTOR, CLASS M-RELATED"/>
    <property type="match status" value="1"/>
</dbReference>
<accession>A0AA36MB22</accession>
<name>A0AA36MB22_CYLNA</name>
<keyword evidence="1" id="KW-0812">Transmembrane</keyword>
<keyword evidence="3" id="KW-1185">Reference proteome</keyword>
<dbReference type="Proteomes" id="UP001176961">
    <property type="component" value="Unassembled WGS sequence"/>
</dbReference>
<keyword evidence="1" id="KW-0472">Membrane</keyword>
<dbReference type="PANTHER" id="PTHR47758:SF4">
    <property type="entry name" value="SERPENTINE RECEPTOR, CLASS M"/>
    <property type="match status" value="1"/>
</dbReference>
<feature type="transmembrane region" description="Helical" evidence="1">
    <location>
        <begin position="49"/>
        <end position="78"/>
    </location>
</feature>
<dbReference type="SUPFAM" id="SSF81321">
    <property type="entry name" value="Family A G protein-coupled receptor-like"/>
    <property type="match status" value="1"/>
</dbReference>
<dbReference type="EMBL" id="CATQJL010000305">
    <property type="protein sequence ID" value="CAJ0604055.1"/>
    <property type="molecule type" value="Genomic_DNA"/>
</dbReference>
<evidence type="ECO:0000313" key="2">
    <source>
        <dbReference type="EMBL" id="CAJ0604055.1"/>
    </source>
</evidence>
<reference evidence="2" key="1">
    <citation type="submission" date="2023-07" db="EMBL/GenBank/DDBJ databases">
        <authorList>
            <consortium name="CYATHOMIX"/>
        </authorList>
    </citation>
    <scope>NUCLEOTIDE SEQUENCE</scope>
    <source>
        <strain evidence="2">N/A</strain>
    </source>
</reference>
<keyword evidence="1" id="KW-1133">Transmembrane helix</keyword>
<dbReference type="Pfam" id="PF10326">
    <property type="entry name" value="7TM_GPCR_Str"/>
    <property type="match status" value="1"/>
</dbReference>
<proteinExistence type="predicted"/>
<protein>
    <submittedName>
        <fullName evidence="2">Uncharacterized protein</fullName>
    </submittedName>
</protein>
<evidence type="ECO:0000256" key="1">
    <source>
        <dbReference type="SAM" id="Phobius"/>
    </source>
</evidence>
<evidence type="ECO:0000313" key="3">
    <source>
        <dbReference type="Proteomes" id="UP001176961"/>
    </source>
</evidence>
<gene>
    <name evidence="2" type="ORF">CYNAS_LOCUS16038</name>
</gene>
<feature type="transmembrane region" description="Helical" evidence="1">
    <location>
        <begin position="99"/>
        <end position="123"/>
    </location>
</feature>
<dbReference type="AlphaFoldDB" id="A0AA36MB22"/>
<dbReference type="InterPro" id="IPR019428">
    <property type="entry name" value="7TM_GPCR_serpentine_rcpt_Str"/>
</dbReference>
<feature type="transmembrane region" description="Helical" evidence="1">
    <location>
        <begin position="138"/>
        <end position="158"/>
    </location>
</feature>
<sequence>MLVFAAYPSAEDIEDFKNVSYYINSNGYKPFFVSSLIPRRKEVIVKSRVLIVACINLVFNLICGMLAMVLCTICMLAAVKKATSSSKSMRLQNQLQKLLFVQFLIPFICIQVPFFTCCLGPLVQLEITGTDTGSVADYLPFLFAWPPALNPAAVLYFVRDLWTPVRHFLFSSRVEPVAVSKVSITQKPPAVTK</sequence>
<organism evidence="2 3">
    <name type="scientific">Cylicocyclus nassatus</name>
    <name type="common">Nematode worm</name>
    <dbReference type="NCBI Taxonomy" id="53992"/>
    <lineage>
        <taxon>Eukaryota</taxon>
        <taxon>Metazoa</taxon>
        <taxon>Ecdysozoa</taxon>
        <taxon>Nematoda</taxon>
        <taxon>Chromadorea</taxon>
        <taxon>Rhabditida</taxon>
        <taxon>Rhabditina</taxon>
        <taxon>Rhabditomorpha</taxon>
        <taxon>Strongyloidea</taxon>
        <taxon>Strongylidae</taxon>
        <taxon>Cylicocyclus</taxon>
    </lineage>
</organism>
<comment type="caution">
    <text evidence="2">The sequence shown here is derived from an EMBL/GenBank/DDBJ whole genome shotgun (WGS) entry which is preliminary data.</text>
</comment>